<dbReference type="InterPro" id="IPR002347">
    <property type="entry name" value="SDR_fam"/>
</dbReference>
<dbReference type="PRINTS" id="PR00081">
    <property type="entry name" value="GDHRDH"/>
</dbReference>
<feature type="chain" id="PRO_5030951449" evidence="1">
    <location>
        <begin position="21"/>
        <end position="375"/>
    </location>
</feature>
<dbReference type="PANTHER" id="PTHR44147:SF2">
    <property type="entry name" value="DEHYDROGENASE_REDUCTASE SDR FAMILY MEMBER 1"/>
    <property type="match status" value="1"/>
</dbReference>
<dbReference type="EMBL" id="HBFQ01065466">
    <property type="protein sequence ID" value="CAD8872135.1"/>
    <property type="molecule type" value="Transcribed_RNA"/>
</dbReference>
<accession>A0A7S1FKN3</accession>
<gene>
    <name evidence="2" type="ORF">NSCI0253_LOCUS46492</name>
</gene>
<dbReference type="Pfam" id="PF00106">
    <property type="entry name" value="adh_short"/>
    <property type="match status" value="1"/>
</dbReference>
<feature type="signal peptide" evidence="1">
    <location>
        <begin position="1"/>
        <end position="20"/>
    </location>
</feature>
<dbReference type="AlphaFoldDB" id="A0A7S1FKN3"/>
<sequence length="375" mass="41094">MSLTIFGLIALAAAVWWANSSCNLAPDLSGRIAVVTGGSRGLGRGIAMGLAEAGATVYITGRTRESLDEACVAIGHSCHARVVDSVEDTDLDLFFRELAREHGRIDILVNNAFSGLQHSRREKLLGKPFWEAPMRLFDEIFEVGVRSHYYATRLAVPLMKHGGLILNSNSPGCIIYGISVPYGMGKCAIDKMTADMSVELPENIHVISVIPGLVQTEEVLLGAVDVGVPGRGCQPGLHFLPHFSEMHGTLLAGTPLFEGRTLTHLARDTQRSRYTGKAVITSQLASMYGVLDERGVRTPSLWLSVKGVVCWLVPALREFARVTVNNETNRTEVTPMQRFFFNVLPDWHVPLTLMKIIGGPPLTIKLPDPRQFQLR</sequence>
<dbReference type="PANTHER" id="PTHR44147">
    <property type="entry name" value="DEHYDROGENASE/REDUCTASE SDR FAMILY MEMBER 1"/>
    <property type="match status" value="1"/>
</dbReference>
<dbReference type="Gene3D" id="3.40.50.720">
    <property type="entry name" value="NAD(P)-binding Rossmann-like Domain"/>
    <property type="match status" value="1"/>
</dbReference>
<dbReference type="SUPFAM" id="SSF51735">
    <property type="entry name" value="NAD(P)-binding Rossmann-fold domains"/>
    <property type="match status" value="1"/>
</dbReference>
<name>A0A7S1FKN3_NOCSC</name>
<evidence type="ECO:0000256" key="1">
    <source>
        <dbReference type="SAM" id="SignalP"/>
    </source>
</evidence>
<dbReference type="InterPro" id="IPR036291">
    <property type="entry name" value="NAD(P)-bd_dom_sf"/>
</dbReference>
<keyword evidence="1" id="KW-0732">Signal</keyword>
<reference evidence="2" key="1">
    <citation type="submission" date="2021-01" db="EMBL/GenBank/DDBJ databases">
        <authorList>
            <person name="Corre E."/>
            <person name="Pelletier E."/>
            <person name="Niang G."/>
            <person name="Scheremetjew M."/>
            <person name="Finn R."/>
            <person name="Kale V."/>
            <person name="Holt S."/>
            <person name="Cochrane G."/>
            <person name="Meng A."/>
            <person name="Brown T."/>
            <person name="Cohen L."/>
        </authorList>
    </citation>
    <scope>NUCLEOTIDE SEQUENCE</scope>
</reference>
<proteinExistence type="predicted"/>
<evidence type="ECO:0000313" key="2">
    <source>
        <dbReference type="EMBL" id="CAD8872135.1"/>
    </source>
</evidence>
<organism evidence="2">
    <name type="scientific">Noctiluca scintillans</name>
    <name type="common">Sea sparkle</name>
    <name type="synonym">Red tide dinoflagellate</name>
    <dbReference type="NCBI Taxonomy" id="2966"/>
    <lineage>
        <taxon>Eukaryota</taxon>
        <taxon>Sar</taxon>
        <taxon>Alveolata</taxon>
        <taxon>Dinophyceae</taxon>
        <taxon>Noctilucales</taxon>
        <taxon>Noctilucaceae</taxon>
        <taxon>Noctiluca</taxon>
    </lineage>
</organism>
<protein>
    <submittedName>
        <fullName evidence="2">Uncharacterized protein</fullName>
    </submittedName>
</protein>